<name>A0A840IDR6_9ACTN</name>
<comment type="caution">
    <text evidence="1">The sequence shown here is derived from an EMBL/GenBank/DDBJ whole genome shotgun (WGS) entry which is preliminary data.</text>
</comment>
<organism evidence="1 2">
    <name type="scientific">Conexibacter arvalis</name>
    <dbReference type="NCBI Taxonomy" id="912552"/>
    <lineage>
        <taxon>Bacteria</taxon>
        <taxon>Bacillati</taxon>
        <taxon>Actinomycetota</taxon>
        <taxon>Thermoleophilia</taxon>
        <taxon>Solirubrobacterales</taxon>
        <taxon>Conexibacteraceae</taxon>
        <taxon>Conexibacter</taxon>
    </lineage>
</organism>
<accession>A0A840IDR6</accession>
<evidence type="ECO:0000313" key="2">
    <source>
        <dbReference type="Proteomes" id="UP000585272"/>
    </source>
</evidence>
<dbReference type="Proteomes" id="UP000585272">
    <property type="component" value="Unassembled WGS sequence"/>
</dbReference>
<dbReference type="AlphaFoldDB" id="A0A840IDR6"/>
<evidence type="ECO:0008006" key="3">
    <source>
        <dbReference type="Google" id="ProtNLM"/>
    </source>
</evidence>
<dbReference type="RefSeq" id="WP_183341242.1">
    <property type="nucleotide sequence ID" value="NZ_JACHNU010000002.1"/>
</dbReference>
<dbReference type="EMBL" id="JACHNU010000002">
    <property type="protein sequence ID" value="MBB4662214.1"/>
    <property type="molecule type" value="Genomic_DNA"/>
</dbReference>
<protein>
    <recommendedName>
        <fullName evidence="3">DUF2283 domain-containing protein</fullName>
    </recommendedName>
</protein>
<gene>
    <name evidence="1" type="ORF">BDZ31_001800</name>
</gene>
<reference evidence="1 2" key="1">
    <citation type="submission" date="2020-08" db="EMBL/GenBank/DDBJ databases">
        <title>Genomic Encyclopedia of Archaeal and Bacterial Type Strains, Phase II (KMG-II): from individual species to whole genera.</title>
        <authorList>
            <person name="Goeker M."/>
        </authorList>
    </citation>
    <scope>NUCLEOTIDE SEQUENCE [LARGE SCALE GENOMIC DNA]</scope>
    <source>
        <strain evidence="1 2">DSM 23288</strain>
    </source>
</reference>
<evidence type="ECO:0000313" key="1">
    <source>
        <dbReference type="EMBL" id="MBB4662214.1"/>
    </source>
</evidence>
<keyword evidence="2" id="KW-1185">Reference proteome</keyword>
<sequence>MLAHYDSEARSLAISLEADASHRRVTEVAPNVIVGVRDGRAVFVEVIACDVVGLDGLGTAAREFGLDGDALHAAARAAIAAPDRDIDITVG</sequence>
<proteinExistence type="predicted"/>